<accession>A0A0C2VBL2</accession>
<dbReference type="InterPro" id="IPR015424">
    <property type="entry name" value="PyrdxlP-dep_Trfase"/>
</dbReference>
<sequence>MIYLDNSATTKPSKEVLASFMTVTEDYYGNPSSLHGFGSTAAILLDKARAQAAAIIGAKKDEIIFTSGGTEANNLAIKGITESLKHKGNHIITTQIEHPSVWNVYKELEQKGFKLSILQVGKDGRISLNQLKQLLSKETILVSIMHVNNETGTIQPIEEAGELIKTFSSAYFHVDAVQSFGKIPVNVNQSTVDLLSISAHKFHGMKGTGLLYKSMKAPLLAQVAGGNQENGLRSGTQNVAGAVAMAKAMREGTEQSNSRHIEGLKKQLIQFFSNSPFTSMVTPEEFSAPHIINVSVPGLKGEVIVNALEKEGIIVSTTSACSSKNAEVSRTIQAMGYSHKIAKGSVRISMAHTTTQLEIEQLQKAWSSEIPSLLKGINY</sequence>
<reference evidence="9 10" key="1">
    <citation type="submission" date="2015-01" db="EMBL/GenBank/DDBJ databases">
        <title>Jeotgalibacillus campisalis genome sequencing.</title>
        <authorList>
            <person name="Goh K.M."/>
            <person name="Chan K.-G."/>
            <person name="Yaakop A.S."/>
            <person name="Ee R."/>
            <person name="Gan H.M."/>
            <person name="Chan C.S."/>
        </authorList>
    </citation>
    <scope>NUCLEOTIDE SEQUENCE [LARGE SCALE GENOMIC DNA]</scope>
    <source>
        <strain evidence="9 10">SF-57</strain>
    </source>
</reference>
<dbReference type="Proteomes" id="UP000031972">
    <property type="component" value="Unassembled WGS sequence"/>
</dbReference>
<dbReference type="InterPro" id="IPR015422">
    <property type="entry name" value="PyrdxlP-dep_Trfase_small"/>
</dbReference>
<dbReference type="AlphaFoldDB" id="A0A0C2VBL2"/>
<dbReference type="GO" id="GO:0051536">
    <property type="term" value="F:iron-sulfur cluster binding"/>
    <property type="evidence" value="ECO:0007669"/>
    <property type="project" value="UniProtKB-KW"/>
</dbReference>
<dbReference type="PIRSF" id="PIRSF005572">
    <property type="entry name" value="NifS"/>
    <property type="match status" value="1"/>
</dbReference>
<dbReference type="Gene3D" id="3.40.640.10">
    <property type="entry name" value="Type I PLP-dependent aspartate aminotransferase-like (Major domain)"/>
    <property type="match status" value="1"/>
</dbReference>
<keyword evidence="3" id="KW-0479">Metal-binding</keyword>
<evidence type="ECO:0000313" key="10">
    <source>
        <dbReference type="Proteomes" id="UP000031972"/>
    </source>
</evidence>
<dbReference type="Gene3D" id="1.10.260.50">
    <property type="match status" value="1"/>
</dbReference>
<dbReference type="RefSeq" id="WP_041060125.1">
    <property type="nucleotide sequence ID" value="NZ_JXRR01000017.1"/>
</dbReference>
<evidence type="ECO:0000256" key="2">
    <source>
        <dbReference type="ARBA" id="ARBA00006490"/>
    </source>
</evidence>
<dbReference type="InterPro" id="IPR015421">
    <property type="entry name" value="PyrdxlP-dep_Trfase_major"/>
</dbReference>
<evidence type="ECO:0000259" key="8">
    <source>
        <dbReference type="Pfam" id="PF00266"/>
    </source>
</evidence>
<dbReference type="PANTHER" id="PTHR11601:SF50">
    <property type="entry name" value="CYSTEINE DESULFURASE ISCS 2-RELATED"/>
    <property type="match status" value="1"/>
</dbReference>
<dbReference type="PROSITE" id="PS00595">
    <property type="entry name" value="AA_TRANSFER_CLASS_5"/>
    <property type="match status" value="1"/>
</dbReference>
<evidence type="ECO:0000256" key="5">
    <source>
        <dbReference type="ARBA" id="ARBA00023004"/>
    </source>
</evidence>
<dbReference type="FunFam" id="3.40.640.10:FF:000084">
    <property type="entry name" value="IscS-like cysteine desulfurase"/>
    <property type="match status" value="1"/>
</dbReference>
<organism evidence="9 10">
    <name type="scientific">Jeotgalibacillus campisalis</name>
    <dbReference type="NCBI Taxonomy" id="220754"/>
    <lineage>
        <taxon>Bacteria</taxon>
        <taxon>Bacillati</taxon>
        <taxon>Bacillota</taxon>
        <taxon>Bacilli</taxon>
        <taxon>Bacillales</taxon>
        <taxon>Caryophanaceae</taxon>
        <taxon>Jeotgalibacillus</taxon>
    </lineage>
</organism>
<dbReference type="NCBIfam" id="NF002806">
    <property type="entry name" value="PRK02948.1"/>
    <property type="match status" value="1"/>
</dbReference>
<evidence type="ECO:0000256" key="7">
    <source>
        <dbReference type="RuleBase" id="RU004504"/>
    </source>
</evidence>
<name>A0A0C2VBL2_9BACL</name>
<keyword evidence="6" id="KW-0411">Iron-sulfur</keyword>
<dbReference type="Pfam" id="PF00266">
    <property type="entry name" value="Aminotran_5"/>
    <property type="match status" value="1"/>
</dbReference>
<dbReference type="InterPro" id="IPR016454">
    <property type="entry name" value="Cysteine_dSase"/>
</dbReference>
<evidence type="ECO:0000256" key="1">
    <source>
        <dbReference type="ARBA" id="ARBA00001933"/>
    </source>
</evidence>
<proteinExistence type="inferred from homology"/>
<dbReference type="PATRIC" id="fig|220754.4.peg.3024"/>
<keyword evidence="4" id="KW-0663">Pyridoxal phosphate</keyword>
<keyword evidence="5" id="KW-0408">Iron</keyword>
<evidence type="ECO:0000256" key="6">
    <source>
        <dbReference type="ARBA" id="ARBA00023014"/>
    </source>
</evidence>
<protein>
    <submittedName>
        <fullName evidence="9">Cysteine desulfurase</fullName>
        <ecNumber evidence="9">2.8.1.7</ecNumber>
    </submittedName>
</protein>
<dbReference type="InterPro" id="IPR000192">
    <property type="entry name" value="Aminotrans_V_dom"/>
</dbReference>
<dbReference type="PANTHER" id="PTHR11601">
    <property type="entry name" value="CYSTEINE DESULFURYLASE FAMILY MEMBER"/>
    <property type="match status" value="1"/>
</dbReference>
<comment type="caution">
    <text evidence="9">The sequence shown here is derived from an EMBL/GenBank/DDBJ whole genome shotgun (WGS) entry which is preliminary data.</text>
</comment>
<evidence type="ECO:0000313" key="9">
    <source>
        <dbReference type="EMBL" id="KIL46337.1"/>
    </source>
</evidence>
<gene>
    <name evidence="9" type="ORF">KR50_30120</name>
</gene>
<dbReference type="EC" id="2.8.1.7" evidence="9"/>
<comment type="similarity">
    <text evidence="2">Belongs to the class-V pyridoxal-phosphate-dependent aminotransferase family. NifS/IscS subfamily.</text>
</comment>
<comment type="cofactor">
    <cofactor evidence="1 7">
        <name>pyridoxal 5'-phosphate</name>
        <dbReference type="ChEBI" id="CHEBI:597326"/>
    </cofactor>
</comment>
<dbReference type="Gene3D" id="3.90.1150.10">
    <property type="entry name" value="Aspartate Aminotransferase, domain 1"/>
    <property type="match status" value="1"/>
</dbReference>
<feature type="domain" description="Aminotransferase class V" evidence="8">
    <location>
        <begin position="2"/>
        <end position="362"/>
    </location>
</feature>
<dbReference type="OrthoDB" id="9808002at2"/>
<keyword evidence="9" id="KW-0808">Transferase</keyword>
<evidence type="ECO:0000256" key="3">
    <source>
        <dbReference type="ARBA" id="ARBA00022723"/>
    </source>
</evidence>
<keyword evidence="10" id="KW-1185">Reference proteome</keyword>
<dbReference type="GO" id="GO:0031071">
    <property type="term" value="F:cysteine desulfurase activity"/>
    <property type="evidence" value="ECO:0007669"/>
    <property type="project" value="UniProtKB-EC"/>
</dbReference>
<evidence type="ECO:0000256" key="4">
    <source>
        <dbReference type="ARBA" id="ARBA00022898"/>
    </source>
</evidence>
<dbReference type="SUPFAM" id="SSF53383">
    <property type="entry name" value="PLP-dependent transferases"/>
    <property type="match status" value="1"/>
</dbReference>
<dbReference type="EMBL" id="JXRR01000017">
    <property type="protein sequence ID" value="KIL46337.1"/>
    <property type="molecule type" value="Genomic_DNA"/>
</dbReference>
<dbReference type="GO" id="GO:0046872">
    <property type="term" value="F:metal ion binding"/>
    <property type="evidence" value="ECO:0007669"/>
    <property type="project" value="UniProtKB-KW"/>
</dbReference>
<dbReference type="InterPro" id="IPR020578">
    <property type="entry name" value="Aminotrans_V_PyrdxlP_BS"/>
</dbReference>